<name>A0A369I312_9BACT</name>
<feature type="chain" id="PRO_5017076627" description="DUF6970 domain-containing protein" evidence="1">
    <location>
        <begin position="19"/>
        <end position="115"/>
    </location>
</feature>
<gene>
    <name evidence="3" type="ORF">DVG78_20205</name>
</gene>
<dbReference type="EMBL" id="QPIW01000019">
    <property type="protein sequence ID" value="RDB04109.1"/>
    <property type="molecule type" value="Genomic_DNA"/>
</dbReference>
<feature type="domain" description="DUF6970" evidence="2">
    <location>
        <begin position="36"/>
        <end position="112"/>
    </location>
</feature>
<protein>
    <recommendedName>
        <fullName evidence="2">DUF6970 domain-containing protein</fullName>
    </recommendedName>
</protein>
<evidence type="ECO:0000256" key="1">
    <source>
        <dbReference type="SAM" id="SignalP"/>
    </source>
</evidence>
<keyword evidence="1" id="KW-0732">Signal</keyword>
<evidence type="ECO:0000259" key="2">
    <source>
        <dbReference type="Pfam" id="PF22311"/>
    </source>
</evidence>
<comment type="caution">
    <text evidence="3">The sequence shown here is derived from an EMBL/GenBank/DDBJ whole genome shotgun (WGS) entry which is preliminary data.</text>
</comment>
<reference evidence="3 4" key="1">
    <citation type="submission" date="2018-07" db="EMBL/GenBank/DDBJ databases">
        <title>Genome analysis of Runella aurantiaca.</title>
        <authorList>
            <person name="Yang X."/>
        </authorList>
    </citation>
    <scope>NUCLEOTIDE SEQUENCE [LARGE SCALE GENOMIC DNA]</scope>
    <source>
        <strain evidence="3 4">YX9</strain>
    </source>
</reference>
<evidence type="ECO:0000313" key="3">
    <source>
        <dbReference type="EMBL" id="RDB04109.1"/>
    </source>
</evidence>
<accession>A0A369I312</accession>
<sequence>MKSAIVVLFFLLITGACTKESIPAHTPACIKEKIEQMKKDAVTNPPREVWQYTFNNQTVYYIPPMCCDVFSNLHDDKCNLICHPDGGISGIGDGKCPDFFKKRKNEKLIWRDDRK</sequence>
<proteinExistence type="predicted"/>
<dbReference type="RefSeq" id="WP_114462855.1">
    <property type="nucleotide sequence ID" value="NZ_QPIW01000019.1"/>
</dbReference>
<dbReference type="Proteomes" id="UP000253141">
    <property type="component" value="Unassembled WGS sequence"/>
</dbReference>
<organism evidence="3 4">
    <name type="scientific">Runella aurantiaca</name>
    <dbReference type="NCBI Taxonomy" id="2282308"/>
    <lineage>
        <taxon>Bacteria</taxon>
        <taxon>Pseudomonadati</taxon>
        <taxon>Bacteroidota</taxon>
        <taxon>Cytophagia</taxon>
        <taxon>Cytophagales</taxon>
        <taxon>Spirosomataceae</taxon>
        <taxon>Runella</taxon>
    </lineage>
</organism>
<evidence type="ECO:0000313" key="4">
    <source>
        <dbReference type="Proteomes" id="UP000253141"/>
    </source>
</evidence>
<dbReference type="InterPro" id="IPR054243">
    <property type="entry name" value="DUF6970"/>
</dbReference>
<feature type="signal peptide" evidence="1">
    <location>
        <begin position="1"/>
        <end position="18"/>
    </location>
</feature>
<dbReference type="AlphaFoldDB" id="A0A369I312"/>
<dbReference type="OrthoDB" id="676710at2"/>
<dbReference type="PROSITE" id="PS51257">
    <property type="entry name" value="PROKAR_LIPOPROTEIN"/>
    <property type="match status" value="1"/>
</dbReference>
<dbReference type="Pfam" id="PF22311">
    <property type="entry name" value="DUF6970"/>
    <property type="match status" value="1"/>
</dbReference>
<keyword evidence="4" id="KW-1185">Reference proteome</keyword>